<dbReference type="SUPFAM" id="SSF50447">
    <property type="entry name" value="Translation proteins"/>
    <property type="match status" value="1"/>
</dbReference>
<dbReference type="Gene3D" id="3.30.980.10">
    <property type="entry name" value="Threonyl-trna Synthetase, Chain A, domain 2"/>
    <property type="match status" value="1"/>
</dbReference>
<dbReference type="CDD" id="cd00673">
    <property type="entry name" value="AlaRS_core"/>
    <property type="match status" value="1"/>
</dbReference>
<keyword evidence="11" id="KW-0963">Cytoplasm</keyword>
<dbReference type="GO" id="GO:0002161">
    <property type="term" value="F:aminoacyl-tRNA deacylase activity"/>
    <property type="evidence" value="ECO:0007669"/>
    <property type="project" value="TreeGrafter"/>
</dbReference>
<evidence type="ECO:0000256" key="9">
    <source>
        <dbReference type="ARBA" id="ARBA00022917"/>
    </source>
</evidence>
<dbReference type="InterPro" id="IPR003156">
    <property type="entry name" value="DHHA1_dom"/>
</dbReference>
<keyword evidence="4 11" id="KW-0479">Metal-binding</keyword>
<dbReference type="InterPro" id="IPR009000">
    <property type="entry name" value="Transl_B-barrel_sf"/>
</dbReference>
<evidence type="ECO:0000256" key="7">
    <source>
        <dbReference type="ARBA" id="ARBA00022840"/>
    </source>
</evidence>
<dbReference type="SUPFAM" id="SSF55186">
    <property type="entry name" value="ThrRS/AlaRS common domain"/>
    <property type="match status" value="1"/>
</dbReference>
<sequence>MTSTEIRQAFLDFFKSKGHEIVPSAPIVVKNDPTLMFTNAGMNQFKDYFLGNRQSPYPRVADTQKCLRVSGKHNDLEEVGVDTYHHTMFEMLGNWSFGDPALPTAGYFKKEAIAWSWELLTEVLKIPKDRLYVSVFEGDEKDGLPFDEEAADEWKKWIAEDRILKGNKKDNFWEMGDTGPCGPCTEIHVDCRPDEERRQADGKTLVNADHPQVIEIWNNVFMQFNRLKDGSLQPLPAKHVDTGMGFERLVRVLQNKTSNYDTDVFTGTIAAVEKITHKKYDGSDSKQAIAFRVLADHIRAVAFTIADGQLPSSNGAGYVIRRILRRAVRYYYSYLNYQQPLLNQLVPVIAEQFKDVFPELEQQQAFVRKVIKEEEESFLRTLEKGLKRMDELISGKTAGTLAGKDAFELYDTYGFPIDLTRLIASENNMTIDEPGFEAAMQEQKNRSRSATTVDTEDWQQVHAEAPVTFVGYNDLNVSTRVIKYRKVKTKGKEQYQLVLETTPFYAESGGQIGDTGTLTFGNERIRVNDTKKENELIIHLVDKLPADIDGPVTAVVDLEKRLNTTYNHTATHLLHAALKEVLGAHVNQKGSLVAPDVLRFDVSHFAKITDEELRRVEMIVNEKIRANIPVVIKEMPKEEALQLGAMALFGEKYGAVVRVVTIDPHFSVELCGGTHVPQTGMIGLFVIISESAVAAGVRRIEALTGPAAFRYISEKIAGYKQVGELLKTADPLKAIEKLITDKTALEKKVERLEAKELVGIRNELLQKDEIINQVNFIGAIVEVSTPDALKKLCSDLKNHLRDFVIVLCANIGGKAAVAVAVADTVVAAKGLDAGQVIKQQVAPLIRGGGGGQKTLATAGGQEAGNLQQVIDAVKKLMS</sequence>
<comment type="subcellular location">
    <subcellularLocation>
        <location evidence="11">Cytoplasm</location>
    </subcellularLocation>
</comment>
<dbReference type="FunFam" id="3.30.54.20:FF:000001">
    <property type="entry name" value="Alanine--tRNA ligase"/>
    <property type="match status" value="1"/>
</dbReference>
<dbReference type="KEGG" id="nia:A8C56_22475"/>
<feature type="binding site" evidence="11">
    <location>
        <position position="671"/>
    </location>
    <ligand>
        <name>Zn(2+)</name>
        <dbReference type="ChEBI" id="CHEBI:29105"/>
    </ligand>
</feature>
<dbReference type="InterPro" id="IPR018163">
    <property type="entry name" value="Thr/Ala-tRNA-synth_IIc_edit"/>
</dbReference>
<dbReference type="NCBIfam" id="TIGR00344">
    <property type="entry name" value="alaS"/>
    <property type="match status" value="1"/>
</dbReference>
<dbReference type="EC" id="6.1.1.7" evidence="11"/>
<keyword evidence="5 11" id="KW-0547">Nucleotide-binding</keyword>
<keyword evidence="2 11" id="KW-0820">tRNA-binding</keyword>
<dbReference type="Pfam" id="PF01411">
    <property type="entry name" value="tRNA-synt_2c"/>
    <property type="match status" value="1"/>
</dbReference>
<name>A0A1A9I970_9BACT</name>
<evidence type="ECO:0000313" key="13">
    <source>
        <dbReference type="EMBL" id="ANH84146.1"/>
    </source>
</evidence>
<evidence type="ECO:0000256" key="11">
    <source>
        <dbReference type="HAMAP-Rule" id="MF_00036"/>
    </source>
</evidence>
<evidence type="ECO:0000256" key="6">
    <source>
        <dbReference type="ARBA" id="ARBA00022833"/>
    </source>
</evidence>
<keyword evidence="14" id="KW-1185">Reference proteome</keyword>
<feature type="binding site" evidence="11">
    <location>
        <position position="568"/>
    </location>
    <ligand>
        <name>Zn(2+)</name>
        <dbReference type="ChEBI" id="CHEBI:29105"/>
    </ligand>
</feature>
<evidence type="ECO:0000256" key="10">
    <source>
        <dbReference type="ARBA" id="ARBA00023146"/>
    </source>
</evidence>
<dbReference type="InterPro" id="IPR018165">
    <property type="entry name" value="Ala-tRNA-synth_IIc_core"/>
</dbReference>
<dbReference type="Proteomes" id="UP000077667">
    <property type="component" value="Chromosome"/>
</dbReference>
<evidence type="ECO:0000259" key="12">
    <source>
        <dbReference type="PROSITE" id="PS50860"/>
    </source>
</evidence>
<keyword evidence="10 11" id="KW-0030">Aminoacyl-tRNA synthetase</keyword>
<evidence type="ECO:0000256" key="1">
    <source>
        <dbReference type="ARBA" id="ARBA00008226"/>
    </source>
</evidence>
<evidence type="ECO:0000313" key="14">
    <source>
        <dbReference type="Proteomes" id="UP000077667"/>
    </source>
</evidence>
<dbReference type="EMBL" id="CP015772">
    <property type="protein sequence ID" value="ANH84146.1"/>
    <property type="molecule type" value="Genomic_DNA"/>
</dbReference>
<comment type="catalytic activity">
    <reaction evidence="11">
        <text>tRNA(Ala) + L-alanine + ATP = L-alanyl-tRNA(Ala) + AMP + diphosphate</text>
        <dbReference type="Rhea" id="RHEA:12540"/>
        <dbReference type="Rhea" id="RHEA-COMP:9657"/>
        <dbReference type="Rhea" id="RHEA-COMP:9923"/>
        <dbReference type="ChEBI" id="CHEBI:30616"/>
        <dbReference type="ChEBI" id="CHEBI:33019"/>
        <dbReference type="ChEBI" id="CHEBI:57972"/>
        <dbReference type="ChEBI" id="CHEBI:78442"/>
        <dbReference type="ChEBI" id="CHEBI:78497"/>
        <dbReference type="ChEBI" id="CHEBI:456215"/>
        <dbReference type="EC" id="6.1.1.7"/>
    </reaction>
</comment>
<dbReference type="SUPFAM" id="SSF55681">
    <property type="entry name" value="Class II aaRS and biotin synthetases"/>
    <property type="match status" value="1"/>
</dbReference>
<feature type="binding site" evidence="11">
    <location>
        <position position="675"/>
    </location>
    <ligand>
        <name>Zn(2+)</name>
        <dbReference type="ChEBI" id="CHEBI:29105"/>
    </ligand>
</feature>
<accession>A0A1A9I970</accession>
<dbReference type="PRINTS" id="PR00980">
    <property type="entry name" value="TRNASYNTHALA"/>
</dbReference>
<dbReference type="HAMAP" id="MF_00036_B">
    <property type="entry name" value="Ala_tRNA_synth_B"/>
    <property type="match status" value="1"/>
</dbReference>
<dbReference type="SMART" id="SM00863">
    <property type="entry name" value="tRNA_SAD"/>
    <property type="match status" value="1"/>
</dbReference>
<dbReference type="GO" id="GO:0005524">
    <property type="term" value="F:ATP binding"/>
    <property type="evidence" value="ECO:0007669"/>
    <property type="project" value="UniProtKB-UniRule"/>
</dbReference>
<evidence type="ECO:0000256" key="3">
    <source>
        <dbReference type="ARBA" id="ARBA00022598"/>
    </source>
</evidence>
<feature type="binding site" evidence="11">
    <location>
        <position position="572"/>
    </location>
    <ligand>
        <name>Zn(2+)</name>
        <dbReference type="ChEBI" id="CHEBI:29105"/>
    </ligand>
</feature>
<gene>
    <name evidence="11" type="primary">alaS</name>
    <name evidence="13" type="ORF">A8C56_22475</name>
</gene>
<keyword evidence="7 11" id="KW-0067">ATP-binding</keyword>
<dbReference type="Gene3D" id="3.30.54.20">
    <property type="match status" value="1"/>
</dbReference>
<dbReference type="GO" id="GO:0008270">
    <property type="term" value="F:zinc ion binding"/>
    <property type="evidence" value="ECO:0007669"/>
    <property type="project" value="UniProtKB-UniRule"/>
</dbReference>
<dbReference type="PROSITE" id="PS50860">
    <property type="entry name" value="AA_TRNA_LIGASE_II_ALA"/>
    <property type="match status" value="1"/>
</dbReference>
<evidence type="ECO:0000256" key="8">
    <source>
        <dbReference type="ARBA" id="ARBA00022884"/>
    </source>
</evidence>
<dbReference type="Pfam" id="PF02272">
    <property type="entry name" value="DHHA1"/>
    <property type="match status" value="1"/>
</dbReference>
<dbReference type="GO" id="GO:0006419">
    <property type="term" value="P:alanyl-tRNA aminoacylation"/>
    <property type="evidence" value="ECO:0007669"/>
    <property type="project" value="UniProtKB-UniRule"/>
</dbReference>
<evidence type="ECO:0000256" key="5">
    <source>
        <dbReference type="ARBA" id="ARBA00022741"/>
    </source>
</evidence>
<keyword evidence="3 11" id="KW-0436">Ligase</keyword>
<keyword evidence="6 11" id="KW-0862">Zinc</keyword>
<organism evidence="13 14">
    <name type="scientific">Niabella ginsenosidivorans</name>
    <dbReference type="NCBI Taxonomy" id="1176587"/>
    <lineage>
        <taxon>Bacteria</taxon>
        <taxon>Pseudomonadati</taxon>
        <taxon>Bacteroidota</taxon>
        <taxon>Chitinophagia</taxon>
        <taxon>Chitinophagales</taxon>
        <taxon>Chitinophagaceae</taxon>
        <taxon>Niabella</taxon>
    </lineage>
</organism>
<dbReference type="SUPFAM" id="SSF101353">
    <property type="entry name" value="Putative anticodon-binding domain of alanyl-tRNA synthetase (AlaRS)"/>
    <property type="match status" value="1"/>
</dbReference>
<dbReference type="InterPro" id="IPR045864">
    <property type="entry name" value="aa-tRNA-synth_II/BPL/LPL"/>
</dbReference>
<dbReference type="STRING" id="1176587.A8C56_22475"/>
<comment type="similarity">
    <text evidence="1 11">Belongs to the class-II aminoacyl-tRNA synthetase family.</text>
</comment>
<dbReference type="AlphaFoldDB" id="A0A1A9I970"/>
<dbReference type="Gene3D" id="2.40.30.130">
    <property type="match status" value="1"/>
</dbReference>
<dbReference type="PANTHER" id="PTHR11777">
    <property type="entry name" value="ALANYL-TRNA SYNTHETASE"/>
    <property type="match status" value="1"/>
</dbReference>
<dbReference type="InterPro" id="IPR050058">
    <property type="entry name" value="Ala-tRNA_ligase"/>
</dbReference>
<dbReference type="InterPro" id="IPR018164">
    <property type="entry name" value="Ala-tRNA-synth_IIc_N"/>
</dbReference>
<feature type="domain" description="Alanyl-transfer RNA synthetases family profile" evidence="12">
    <location>
        <begin position="1"/>
        <end position="714"/>
    </location>
</feature>
<dbReference type="GO" id="GO:0004813">
    <property type="term" value="F:alanine-tRNA ligase activity"/>
    <property type="evidence" value="ECO:0007669"/>
    <property type="project" value="UniProtKB-UniRule"/>
</dbReference>
<dbReference type="InterPro" id="IPR023033">
    <property type="entry name" value="Ala_tRNA_ligase_euk/bac"/>
</dbReference>
<dbReference type="FunFam" id="3.10.310.40:FF:000001">
    <property type="entry name" value="Alanine--tRNA ligase"/>
    <property type="match status" value="1"/>
</dbReference>
<dbReference type="FunFam" id="3.30.980.10:FF:000004">
    <property type="entry name" value="Alanine--tRNA ligase, cytoplasmic"/>
    <property type="match status" value="1"/>
</dbReference>
<dbReference type="FunFam" id="3.30.930.10:FF:000011">
    <property type="entry name" value="Alanine--tRNA ligase, cytoplasmic"/>
    <property type="match status" value="1"/>
</dbReference>
<proteinExistence type="inferred from homology"/>
<dbReference type="Gene3D" id="3.10.310.40">
    <property type="match status" value="1"/>
</dbReference>
<comment type="domain">
    <text evidence="11">Consists of three domains; the N-terminal catalytic domain, the editing domain and the C-terminal C-Ala domain. The editing domain removes incorrectly charged amino acids, while the C-Ala domain, along with tRNA(Ala), serves as a bridge to cooperatively bring together the editing and aminoacylation centers thus stimulating deacylation of misacylated tRNAs.</text>
</comment>
<evidence type="ECO:0000256" key="2">
    <source>
        <dbReference type="ARBA" id="ARBA00022555"/>
    </source>
</evidence>
<keyword evidence="9 11" id="KW-0648">Protein biosynthesis</keyword>
<dbReference type="GO" id="GO:0005737">
    <property type="term" value="C:cytoplasm"/>
    <property type="evidence" value="ECO:0007669"/>
    <property type="project" value="UniProtKB-SubCell"/>
</dbReference>
<dbReference type="Pfam" id="PF07973">
    <property type="entry name" value="tRNA_SAD"/>
    <property type="match status" value="1"/>
</dbReference>
<comment type="function">
    <text evidence="11">Catalyzes the attachment of alanine to tRNA(Ala) in a two-step reaction: alanine is first activated by ATP to form Ala-AMP and then transferred to the acceptor end of tRNA(Ala). Also edits incorrectly charged Ser-tRNA(Ala) and Gly-tRNA(Ala) via its editing domain.</text>
</comment>
<dbReference type="Gene3D" id="3.30.930.10">
    <property type="entry name" value="Bira Bifunctional Protein, Domain 2"/>
    <property type="match status" value="1"/>
</dbReference>
<dbReference type="InterPro" id="IPR002318">
    <property type="entry name" value="Ala-tRNA-lgiase_IIc"/>
</dbReference>
<reference evidence="13 14" key="1">
    <citation type="submission" date="2016-05" db="EMBL/GenBank/DDBJ databases">
        <title>Niabella ginsenosidivorans BS26 whole genome sequencing.</title>
        <authorList>
            <person name="Im W.T."/>
            <person name="Siddiqi M.Z."/>
        </authorList>
    </citation>
    <scope>NUCLEOTIDE SEQUENCE [LARGE SCALE GENOMIC DNA]</scope>
    <source>
        <strain evidence="13 14">BS26</strain>
    </source>
</reference>
<keyword evidence="8 11" id="KW-0694">RNA-binding</keyword>
<dbReference type="InterPro" id="IPR018162">
    <property type="entry name" value="Ala-tRNA-ligase_IIc_anticod-bd"/>
</dbReference>
<dbReference type="PANTHER" id="PTHR11777:SF9">
    <property type="entry name" value="ALANINE--TRNA LIGASE, CYTOPLASMIC"/>
    <property type="match status" value="1"/>
</dbReference>
<dbReference type="InterPro" id="IPR012947">
    <property type="entry name" value="tRNA_SAD"/>
</dbReference>
<evidence type="ECO:0000256" key="4">
    <source>
        <dbReference type="ARBA" id="ARBA00022723"/>
    </source>
</evidence>
<dbReference type="GO" id="GO:0000049">
    <property type="term" value="F:tRNA binding"/>
    <property type="evidence" value="ECO:0007669"/>
    <property type="project" value="UniProtKB-KW"/>
</dbReference>
<dbReference type="OrthoDB" id="9803884at2"/>
<comment type="cofactor">
    <cofactor evidence="11">
        <name>Zn(2+)</name>
        <dbReference type="ChEBI" id="CHEBI:29105"/>
    </cofactor>
    <text evidence="11">Binds 1 zinc ion per subunit.</text>
</comment>
<protein>
    <recommendedName>
        <fullName evidence="11">Alanine--tRNA ligase</fullName>
        <ecNumber evidence="11">6.1.1.7</ecNumber>
    </recommendedName>
    <alternativeName>
        <fullName evidence="11">Alanyl-tRNA synthetase</fullName>
        <shortName evidence="11">AlaRS</shortName>
    </alternativeName>
</protein>